<dbReference type="Proteomes" id="UP000188532">
    <property type="component" value="Unassembled WGS sequence"/>
</dbReference>
<evidence type="ECO:0000313" key="3">
    <source>
        <dbReference type="Proteomes" id="UP000188532"/>
    </source>
</evidence>
<accession>A0A1V3Y039</accession>
<evidence type="ECO:0000313" key="2">
    <source>
        <dbReference type="EMBL" id="OOK84111.1"/>
    </source>
</evidence>
<proteinExistence type="predicted"/>
<dbReference type="AlphaFoldDB" id="A0A1V3Y039"/>
<comment type="caution">
    <text evidence="2">The sequence shown here is derived from an EMBL/GenBank/DDBJ whole genome shotgun (WGS) entry which is preliminary data.</text>
</comment>
<dbReference type="EMBL" id="MVBN01000001">
    <property type="protein sequence ID" value="OOK84111.1"/>
    <property type="molecule type" value="Genomic_DNA"/>
</dbReference>
<name>A0A1V3Y039_MYCKA</name>
<feature type="region of interest" description="Disordered" evidence="1">
    <location>
        <begin position="47"/>
        <end position="67"/>
    </location>
</feature>
<reference evidence="2 3" key="1">
    <citation type="submission" date="2017-02" db="EMBL/GenBank/DDBJ databases">
        <title>Complete genome sequences of Mycobacterium kansasii strains isolated from rhesus macaques.</title>
        <authorList>
            <person name="Panda A."/>
            <person name="Nagaraj S."/>
            <person name="Zhao X."/>
            <person name="Tettelin H."/>
            <person name="Detolla L.J."/>
        </authorList>
    </citation>
    <scope>NUCLEOTIDE SEQUENCE [LARGE SCALE GENOMIC DNA]</scope>
    <source>
        <strain evidence="2 3">11-3469</strain>
    </source>
</reference>
<gene>
    <name evidence="2" type="ORF">BZL29_1632</name>
</gene>
<protein>
    <submittedName>
        <fullName evidence="2">Uncharacterized protein</fullName>
    </submittedName>
</protein>
<evidence type="ECO:0000256" key="1">
    <source>
        <dbReference type="SAM" id="MobiDB-lite"/>
    </source>
</evidence>
<sequence length="104" mass="11609">MYTCPLCGTPAPHDQWSTEDQSRYQQETVEFYAADAINDELKRALGRNYKPGKNTAPAPTPLHEPNDMLIIESPCHPWEPVKVPQQRADSGPLHCLVCGATYEA</sequence>
<organism evidence="2 3">
    <name type="scientific">Mycobacterium kansasii</name>
    <dbReference type="NCBI Taxonomy" id="1768"/>
    <lineage>
        <taxon>Bacteria</taxon>
        <taxon>Bacillati</taxon>
        <taxon>Actinomycetota</taxon>
        <taxon>Actinomycetes</taxon>
        <taxon>Mycobacteriales</taxon>
        <taxon>Mycobacteriaceae</taxon>
        <taxon>Mycobacterium</taxon>
    </lineage>
</organism>